<dbReference type="InterPro" id="IPR016211">
    <property type="entry name" value="Glu/Phe/Leu/Val/Trp_DH_bac/arc"/>
</dbReference>
<sequence>QLAQHDGAEALSERGILWAPDFVVNGGGVIYLDMASEPDADADAITKRVEAIGDTVTTIFRDAAAQSITTLDAAERLAQS</sequence>
<protein>
    <submittedName>
        <fullName evidence="1">Leucine dehydrogenase</fullName>
    </submittedName>
</protein>
<accession>A0A934TZS2</accession>
<feature type="non-terminal residue" evidence="1">
    <location>
        <position position="80"/>
    </location>
</feature>
<evidence type="ECO:0000313" key="2">
    <source>
        <dbReference type="Proteomes" id="UP000662373"/>
    </source>
</evidence>
<dbReference type="Proteomes" id="UP000662373">
    <property type="component" value="Unassembled WGS sequence"/>
</dbReference>
<proteinExistence type="predicted"/>
<dbReference type="PANTHER" id="PTHR42722">
    <property type="entry name" value="LEUCINE DEHYDROGENASE"/>
    <property type="match status" value="1"/>
</dbReference>
<dbReference type="EMBL" id="JAEHJZ010000409">
    <property type="protein sequence ID" value="MBJ7883239.1"/>
    <property type="molecule type" value="Genomic_DNA"/>
</dbReference>
<dbReference type="InterPro" id="IPR036291">
    <property type="entry name" value="NAD(P)-bd_dom_sf"/>
</dbReference>
<gene>
    <name evidence="1" type="ORF">JEM65_21715</name>
</gene>
<dbReference type="SUPFAM" id="SSF51735">
    <property type="entry name" value="NAD(P)-binding Rossmann-fold domains"/>
    <property type="match status" value="1"/>
</dbReference>
<dbReference type="PANTHER" id="PTHR42722:SF1">
    <property type="entry name" value="VALINE DEHYDROGENASE"/>
    <property type="match status" value="1"/>
</dbReference>
<reference evidence="1 2" key="1">
    <citation type="submission" date="2020-09" db="EMBL/GenBank/DDBJ databases">
        <title>Draft genome of Gelidibacter salicanalis PAMC21136.</title>
        <authorList>
            <person name="Park H."/>
        </authorList>
    </citation>
    <scope>NUCLEOTIDE SEQUENCE [LARGE SCALE GENOMIC DNA]</scope>
    <source>
        <strain evidence="1 2">PAMC21136</strain>
    </source>
</reference>
<evidence type="ECO:0000313" key="1">
    <source>
        <dbReference type="EMBL" id="MBJ7883239.1"/>
    </source>
</evidence>
<comment type="caution">
    <text evidence="1">The sequence shown here is derived from an EMBL/GenBank/DDBJ whole genome shotgun (WGS) entry which is preliminary data.</text>
</comment>
<keyword evidence="2" id="KW-1185">Reference proteome</keyword>
<dbReference type="Gene3D" id="3.40.50.720">
    <property type="entry name" value="NAD(P)-binding Rossmann-like Domain"/>
    <property type="match status" value="1"/>
</dbReference>
<name>A0A934TZS2_9FLAO</name>
<dbReference type="AlphaFoldDB" id="A0A934TZS2"/>
<feature type="non-terminal residue" evidence="1">
    <location>
        <position position="1"/>
    </location>
</feature>
<dbReference type="GO" id="GO:0016639">
    <property type="term" value="F:oxidoreductase activity, acting on the CH-NH2 group of donors, NAD or NADP as acceptor"/>
    <property type="evidence" value="ECO:0007669"/>
    <property type="project" value="InterPro"/>
</dbReference>
<organism evidence="1 2">
    <name type="scientific">Gelidibacter salicanalis</name>
    <dbReference type="NCBI Taxonomy" id="291193"/>
    <lineage>
        <taxon>Bacteria</taxon>
        <taxon>Pseudomonadati</taxon>
        <taxon>Bacteroidota</taxon>
        <taxon>Flavobacteriia</taxon>
        <taxon>Flavobacteriales</taxon>
        <taxon>Flavobacteriaceae</taxon>
        <taxon>Gelidibacter</taxon>
    </lineage>
</organism>